<feature type="compositionally biased region" description="Basic and acidic residues" evidence="1">
    <location>
        <begin position="33"/>
        <end position="43"/>
    </location>
</feature>
<comment type="caution">
    <text evidence="2">The sequence shown here is derived from an EMBL/GenBank/DDBJ whole genome shotgun (WGS) entry which is preliminary data.</text>
</comment>
<evidence type="ECO:0000313" key="3">
    <source>
        <dbReference type="Proteomes" id="UP001177744"/>
    </source>
</evidence>
<dbReference type="AlphaFoldDB" id="A0AA40HK07"/>
<gene>
    <name evidence="2" type="ORF">QTO34_007301</name>
</gene>
<feature type="region of interest" description="Disordered" evidence="1">
    <location>
        <begin position="127"/>
        <end position="177"/>
    </location>
</feature>
<accession>A0AA40HK07</accession>
<protein>
    <submittedName>
        <fullName evidence="2">Uncharacterized protein</fullName>
    </submittedName>
</protein>
<dbReference type="EMBL" id="JAULJE010000018">
    <property type="protein sequence ID" value="KAK1332618.1"/>
    <property type="molecule type" value="Genomic_DNA"/>
</dbReference>
<feature type="compositionally biased region" description="Basic and acidic residues" evidence="1">
    <location>
        <begin position="97"/>
        <end position="106"/>
    </location>
</feature>
<proteinExistence type="predicted"/>
<sequence length="242" mass="25682">MAGPHCPGGARAGSVALKCSQDAASCRERCALEKPQRPRERRPSRCPGLARGSAAGELGTCPCLRFSGGRDAGPVSRRRNGRAASETRLSSPPQHAADLEKKQNETENRKLLGTVIQYGNVIQVGPRPARRVAPRGPRRPTRPGLDLAFRGPPSAEHPRLPCGWSDELRPGPRGNSRLPPLRPVYLAVLGSADSVRLASRDSLGFRPGPEAAGAMLCLPGAYLRAGWCPALGGGLPVQLLHL</sequence>
<feature type="compositionally biased region" description="Basic residues" evidence="1">
    <location>
        <begin position="128"/>
        <end position="141"/>
    </location>
</feature>
<dbReference type="Proteomes" id="UP001177744">
    <property type="component" value="Unassembled WGS sequence"/>
</dbReference>
<organism evidence="2 3">
    <name type="scientific">Cnephaeus nilssonii</name>
    <name type="common">Northern bat</name>
    <name type="synonym">Eptesicus nilssonii</name>
    <dbReference type="NCBI Taxonomy" id="3371016"/>
    <lineage>
        <taxon>Eukaryota</taxon>
        <taxon>Metazoa</taxon>
        <taxon>Chordata</taxon>
        <taxon>Craniata</taxon>
        <taxon>Vertebrata</taxon>
        <taxon>Euteleostomi</taxon>
        <taxon>Mammalia</taxon>
        <taxon>Eutheria</taxon>
        <taxon>Laurasiatheria</taxon>
        <taxon>Chiroptera</taxon>
        <taxon>Yangochiroptera</taxon>
        <taxon>Vespertilionidae</taxon>
        <taxon>Cnephaeus</taxon>
    </lineage>
</organism>
<feature type="region of interest" description="Disordered" evidence="1">
    <location>
        <begin position="69"/>
        <end position="106"/>
    </location>
</feature>
<keyword evidence="3" id="KW-1185">Reference proteome</keyword>
<dbReference type="Gene3D" id="2.80.10.50">
    <property type="match status" value="1"/>
</dbReference>
<feature type="region of interest" description="Disordered" evidence="1">
    <location>
        <begin position="33"/>
        <end position="55"/>
    </location>
</feature>
<evidence type="ECO:0000256" key="1">
    <source>
        <dbReference type="SAM" id="MobiDB-lite"/>
    </source>
</evidence>
<name>A0AA40HK07_CNENI</name>
<evidence type="ECO:0000313" key="2">
    <source>
        <dbReference type="EMBL" id="KAK1332618.1"/>
    </source>
</evidence>
<reference evidence="2" key="1">
    <citation type="submission" date="2023-06" db="EMBL/GenBank/DDBJ databases">
        <title>Reference genome for the Northern bat (Eptesicus nilssonii), a most northern bat species.</title>
        <authorList>
            <person name="Laine V.N."/>
            <person name="Pulliainen A.T."/>
            <person name="Lilley T.M."/>
        </authorList>
    </citation>
    <scope>NUCLEOTIDE SEQUENCE</scope>
    <source>
        <strain evidence="2">BLF_Eptnil</strain>
        <tissue evidence="2">Kidney</tissue>
    </source>
</reference>